<sequence>VTKTPTEPTSRCTAHLVAGGRYHDIDFARRELLALLAEHDHVRSTVSSDWEDLEELLSSDFIISYTCDVRPSEEAQHEIRSWLSRGGRLVALHGTNAALDLEGARGIEAPRCFPDWAEALGSQFVAHPPIAPYLVEMSPGGHWLTAGIAPFEVDDELYLMEYPDRDSLESLIYTRWQGEAPSFAESDWRNGPEDHLVQYLRPLEKGAVLYNTLGHCRGHWDMLPISDWYPHVERCSWDLPQYRELLRRAIRWAMGCAK</sequence>
<proteinExistence type="predicted"/>
<evidence type="ECO:0000259" key="1">
    <source>
        <dbReference type="Pfam" id="PF06283"/>
    </source>
</evidence>
<dbReference type="AlphaFoldDB" id="A0A381PLC2"/>
<gene>
    <name evidence="2" type="ORF">METZ01_LOCUS20594</name>
</gene>
<dbReference type="Pfam" id="PF06283">
    <property type="entry name" value="ThuA"/>
    <property type="match status" value="1"/>
</dbReference>
<feature type="domain" description="ThuA-like" evidence="1">
    <location>
        <begin position="23"/>
        <end position="221"/>
    </location>
</feature>
<dbReference type="Gene3D" id="3.40.50.880">
    <property type="match status" value="1"/>
</dbReference>
<dbReference type="InterPro" id="IPR029010">
    <property type="entry name" value="ThuA-like"/>
</dbReference>
<dbReference type="InterPro" id="IPR029062">
    <property type="entry name" value="Class_I_gatase-like"/>
</dbReference>
<evidence type="ECO:0000313" key="2">
    <source>
        <dbReference type="EMBL" id="SUZ67740.1"/>
    </source>
</evidence>
<protein>
    <recommendedName>
        <fullName evidence="1">ThuA-like domain-containing protein</fullName>
    </recommendedName>
</protein>
<feature type="non-terminal residue" evidence="2">
    <location>
        <position position="1"/>
    </location>
</feature>
<dbReference type="SUPFAM" id="SSF52317">
    <property type="entry name" value="Class I glutamine amidotransferase-like"/>
    <property type="match status" value="1"/>
</dbReference>
<reference evidence="2" key="1">
    <citation type="submission" date="2018-05" db="EMBL/GenBank/DDBJ databases">
        <authorList>
            <person name="Lanie J.A."/>
            <person name="Ng W.-L."/>
            <person name="Kazmierczak K.M."/>
            <person name="Andrzejewski T.M."/>
            <person name="Davidsen T.M."/>
            <person name="Wayne K.J."/>
            <person name="Tettelin H."/>
            <person name="Glass J.I."/>
            <person name="Rusch D."/>
            <person name="Podicherti R."/>
            <person name="Tsui H.-C.T."/>
            <person name="Winkler M.E."/>
        </authorList>
    </citation>
    <scope>NUCLEOTIDE SEQUENCE</scope>
</reference>
<name>A0A381PLC2_9ZZZZ</name>
<dbReference type="EMBL" id="UINC01001019">
    <property type="protein sequence ID" value="SUZ67740.1"/>
    <property type="molecule type" value="Genomic_DNA"/>
</dbReference>
<organism evidence="2">
    <name type="scientific">marine metagenome</name>
    <dbReference type="NCBI Taxonomy" id="408172"/>
    <lineage>
        <taxon>unclassified sequences</taxon>
        <taxon>metagenomes</taxon>
        <taxon>ecological metagenomes</taxon>
    </lineage>
</organism>
<accession>A0A381PLC2</accession>